<dbReference type="Proteomes" id="UP000623681">
    <property type="component" value="Unassembled WGS sequence"/>
</dbReference>
<dbReference type="EMBL" id="JAESWA010000022">
    <property type="protein sequence ID" value="MBL4932552.1"/>
    <property type="molecule type" value="Genomic_DNA"/>
</dbReference>
<evidence type="ECO:0000313" key="4">
    <source>
        <dbReference type="Proteomes" id="UP000623681"/>
    </source>
</evidence>
<keyword evidence="1" id="KW-0472">Membrane</keyword>
<keyword evidence="1" id="KW-0812">Transmembrane</keyword>
<proteinExistence type="predicted"/>
<keyword evidence="4" id="KW-1185">Reference proteome</keyword>
<dbReference type="InterPro" id="IPR002881">
    <property type="entry name" value="DUF58"/>
</dbReference>
<gene>
    <name evidence="3" type="ORF">JK634_12085</name>
</gene>
<accession>A0A937FHU2</accession>
<feature type="transmembrane region" description="Helical" evidence="1">
    <location>
        <begin position="6"/>
        <end position="23"/>
    </location>
</feature>
<evidence type="ECO:0000313" key="3">
    <source>
        <dbReference type="EMBL" id="MBL4932552.1"/>
    </source>
</evidence>
<feature type="domain" description="DUF58" evidence="2">
    <location>
        <begin position="191"/>
        <end position="281"/>
    </location>
</feature>
<evidence type="ECO:0000256" key="1">
    <source>
        <dbReference type="SAM" id="Phobius"/>
    </source>
</evidence>
<name>A0A937FHU2_9CLOT</name>
<sequence>MVKIDLKYLLLIIISAFLVYIEGGIVFSSILYMLLLALFFSITYITVIYKAMDLSIELDKFEVSTEENINITTEIKSKIPLYLPIVKIENEEISYIMKNYQGHVFSFWRELKLQDKIVPCIRGIYDFGRLNITLIDPLGIIKMKFKLHYKSIVKVYVKRNTNLQTREIHNKIPEIHKNEGYNFNSMDELRELREYRQGDSLKRVHWRLLCKRQELYVKEYECNQGKSEILILDMSKKIMDIDPTGRKEEELVEFAFNYIFKKVSEGYSINLFINNKNSKNLFIHDYIGIKLLEEYFLTNFSFGDVDINDYLLNDDISLVTVPIIIVPFYEDIDISKIEKKYHADECLFYSFSKYSKDNIINI</sequence>
<protein>
    <submittedName>
        <fullName evidence="3">DUF58 domain-containing protein</fullName>
    </submittedName>
</protein>
<dbReference type="Pfam" id="PF01882">
    <property type="entry name" value="DUF58"/>
    <property type="match status" value="1"/>
</dbReference>
<evidence type="ECO:0000259" key="2">
    <source>
        <dbReference type="Pfam" id="PF01882"/>
    </source>
</evidence>
<dbReference type="AlphaFoldDB" id="A0A937FHU2"/>
<organism evidence="3 4">
    <name type="scientific">Clostridium paridis</name>
    <dbReference type="NCBI Taxonomy" id="2803863"/>
    <lineage>
        <taxon>Bacteria</taxon>
        <taxon>Bacillati</taxon>
        <taxon>Bacillota</taxon>
        <taxon>Clostridia</taxon>
        <taxon>Eubacteriales</taxon>
        <taxon>Clostridiaceae</taxon>
        <taxon>Clostridium</taxon>
    </lineage>
</organism>
<reference evidence="3" key="1">
    <citation type="submission" date="2021-01" db="EMBL/GenBank/DDBJ databases">
        <title>Genome public.</title>
        <authorList>
            <person name="Liu C."/>
            <person name="Sun Q."/>
        </authorList>
    </citation>
    <scope>NUCLEOTIDE SEQUENCE</scope>
    <source>
        <strain evidence="3">YIM B02565</strain>
    </source>
</reference>
<dbReference type="PANTHER" id="PTHR34351">
    <property type="entry name" value="SLR1927 PROTEIN-RELATED"/>
    <property type="match status" value="1"/>
</dbReference>
<dbReference type="PANTHER" id="PTHR34351:SF2">
    <property type="entry name" value="DUF58 DOMAIN-CONTAINING PROTEIN"/>
    <property type="match status" value="1"/>
</dbReference>
<comment type="caution">
    <text evidence="3">The sequence shown here is derived from an EMBL/GenBank/DDBJ whole genome shotgun (WGS) entry which is preliminary data.</text>
</comment>
<feature type="transmembrane region" description="Helical" evidence="1">
    <location>
        <begin position="30"/>
        <end position="49"/>
    </location>
</feature>
<keyword evidence="1" id="KW-1133">Transmembrane helix</keyword>